<feature type="signal peptide" evidence="3">
    <location>
        <begin position="1"/>
        <end position="20"/>
    </location>
</feature>
<dbReference type="Gene3D" id="2.130.10.10">
    <property type="entry name" value="YVTN repeat-like/Quinoprotein amine dehydrogenase"/>
    <property type="match status" value="1"/>
</dbReference>
<keyword evidence="2" id="KW-0604">Photosystem II</keyword>
<evidence type="ECO:0000259" key="4">
    <source>
        <dbReference type="Pfam" id="PF14870"/>
    </source>
</evidence>
<dbReference type="RefSeq" id="WP_276214808.1">
    <property type="nucleotide sequence ID" value="NZ_JARJLR010000246.1"/>
</dbReference>
<dbReference type="InterPro" id="IPR015943">
    <property type="entry name" value="WD40/YVTN_repeat-like_dom_sf"/>
</dbReference>
<protein>
    <submittedName>
        <fullName evidence="5">YCF48-related protein</fullName>
    </submittedName>
</protein>
<keyword evidence="3" id="KW-0732">Signal</keyword>
<dbReference type="Pfam" id="PF14870">
    <property type="entry name" value="PSII_BNR"/>
    <property type="match status" value="2"/>
</dbReference>
<name>A0AAW6P662_9PSED</name>
<dbReference type="Proteomes" id="UP001220662">
    <property type="component" value="Unassembled WGS sequence"/>
</dbReference>
<keyword evidence="1" id="KW-0602">Photosynthesis</keyword>
<dbReference type="EMBL" id="JARJLR010000246">
    <property type="protein sequence ID" value="MDF3842953.1"/>
    <property type="molecule type" value="Genomic_DNA"/>
</dbReference>
<dbReference type="AlphaFoldDB" id="A0AAW6P662"/>
<organism evidence="5 6">
    <name type="scientific">Pseudomonas citronellolis</name>
    <dbReference type="NCBI Taxonomy" id="53408"/>
    <lineage>
        <taxon>Bacteria</taxon>
        <taxon>Pseudomonadati</taxon>
        <taxon>Pseudomonadota</taxon>
        <taxon>Gammaproteobacteria</taxon>
        <taxon>Pseudomonadales</taxon>
        <taxon>Pseudomonadaceae</taxon>
        <taxon>Pseudomonas</taxon>
    </lineage>
</organism>
<accession>A0AAW6P662</accession>
<evidence type="ECO:0000256" key="2">
    <source>
        <dbReference type="ARBA" id="ARBA00023276"/>
    </source>
</evidence>
<feature type="domain" description="Photosynthesis system II assembly factor Ycf48/Hcf136-like" evidence="4">
    <location>
        <begin position="160"/>
        <end position="227"/>
    </location>
</feature>
<proteinExistence type="predicted"/>
<dbReference type="GO" id="GO:0015979">
    <property type="term" value="P:photosynthesis"/>
    <property type="evidence" value="ECO:0007669"/>
    <property type="project" value="UniProtKB-KW"/>
</dbReference>
<evidence type="ECO:0000313" key="5">
    <source>
        <dbReference type="EMBL" id="MDF3842953.1"/>
    </source>
</evidence>
<dbReference type="PANTHER" id="PTHR47199">
    <property type="entry name" value="PHOTOSYSTEM II STABILITY/ASSEMBLY FACTOR HCF136, CHLOROPLASTIC"/>
    <property type="match status" value="1"/>
</dbReference>
<reference evidence="5" key="1">
    <citation type="submission" date="2023-03" db="EMBL/GenBank/DDBJ databases">
        <title>Draft assemblies of triclosan tolerant bacteria isolated from returned activated sludge.</title>
        <authorList>
            <person name="Van Hamelsveld S."/>
        </authorList>
    </citation>
    <scope>NUCLEOTIDE SEQUENCE</scope>
    <source>
        <strain evidence="5">GW210015_S63</strain>
    </source>
</reference>
<dbReference type="InterPro" id="IPR028203">
    <property type="entry name" value="PSII_CF48-like_dom"/>
</dbReference>
<evidence type="ECO:0000256" key="1">
    <source>
        <dbReference type="ARBA" id="ARBA00022531"/>
    </source>
</evidence>
<dbReference type="SUPFAM" id="SSF110296">
    <property type="entry name" value="Oligoxyloglucan reducing end-specific cellobiohydrolase"/>
    <property type="match status" value="1"/>
</dbReference>
<dbReference type="GO" id="GO:0009523">
    <property type="term" value="C:photosystem II"/>
    <property type="evidence" value="ECO:0007669"/>
    <property type="project" value="UniProtKB-KW"/>
</dbReference>
<dbReference type="PANTHER" id="PTHR47199:SF2">
    <property type="entry name" value="PHOTOSYSTEM II STABILITY_ASSEMBLY FACTOR HCF136, CHLOROPLASTIC"/>
    <property type="match status" value="1"/>
</dbReference>
<comment type="caution">
    <text evidence="5">The sequence shown here is derived from an EMBL/GenBank/DDBJ whole genome shotgun (WGS) entry which is preliminary data.</text>
</comment>
<feature type="domain" description="Photosynthesis system II assembly factor Ycf48/Hcf136-like" evidence="4">
    <location>
        <begin position="58"/>
        <end position="117"/>
    </location>
</feature>
<gene>
    <name evidence="5" type="ORF">P3W55_14675</name>
</gene>
<evidence type="ECO:0000256" key="3">
    <source>
        <dbReference type="SAM" id="SignalP"/>
    </source>
</evidence>
<evidence type="ECO:0000313" key="6">
    <source>
        <dbReference type="Proteomes" id="UP001220662"/>
    </source>
</evidence>
<sequence length="353" mass="37576">MRLRSLFCLCLLSMGLPVLAASKQAYVDPLDAPSTQSALAVRSSLVGLAHAGQRLVTVGEMGHILFSDDGGGHWSQASVPVSTDLVAVAFADDTHGWAVGHDGVILHSEDAGSTWQRQMDGRQLIELIKKHYANPALDARAKAQAEHIVEQAEAAAPAFTFLDVWFRDRNEGFAVGAFNLLLHTDDAGKTWEPWFDHADNPHDYHIYSVSGDANGVYLSGELGLLLRLNRANGIFEALSSPYQGSFFGVLVKGDELLAFGLRGNAFRSVDAGQHWQTLQNPSGSSSLVDAIWLADGSALLLDQAGNLLHGDSASTTLRAVGQAGRVPSNALISSASGILALAGPFGVRQQSLK</sequence>
<feature type="chain" id="PRO_5043644578" evidence="3">
    <location>
        <begin position="21"/>
        <end position="353"/>
    </location>
</feature>